<dbReference type="SMART" id="SM00220">
    <property type="entry name" value="S_TKc"/>
    <property type="match status" value="1"/>
</dbReference>
<keyword evidence="4" id="KW-1185">Reference proteome</keyword>
<dbReference type="GO" id="GO:0005524">
    <property type="term" value="F:ATP binding"/>
    <property type="evidence" value="ECO:0007669"/>
    <property type="project" value="InterPro"/>
</dbReference>
<dbReference type="EMBL" id="CACVBS010000101">
    <property type="protein sequence ID" value="CAA7271234.1"/>
    <property type="molecule type" value="Genomic_DNA"/>
</dbReference>
<dbReference type="PROSITE" id="PS50011">
    <property type="entry name" value="PROTEIN_KINASE_DOM"/>
    <property type="match status" value="1"/>
</dbReference>
<evidence type="ECO:0000256" key="1">
    <source>
        <dbReference type="SAM" id="MobiDB-lite"/>
    </source>
</evidence>
<protein>
    <recommendedName>
        <fullName evidence="2">Protein kinase domain-containing protein</fullName>
    </recommendedName>
</protein>
<evidence type="ECO:0000313" key="4">
    <source>
        <dbReference type="Proteomes" id="UP000467700"/>
    </source>
</evidence>
<dbReference type="PANTHER" id="PTHR24347">
    <property type="entry name" value="SERINE/THREONINE-PROTEIN KINASE"/>
    <property type="match status" value="1"/>
</dbReference>
<dbReference type="Gene3D" id="1.10.510.10">
    <property type="entry name" value="Transferase(Phosphotransferase) domain 1"/>
    <property type="match status" value="1"/>
</dbReference>
<evidence type="ECO:0000313" key="3">
    <source>
        <dbReference type="EMBL" id="CAA7271234.1"/>
    </source>
</evidence>
<feature type="region of interest" description="Disordered" evidence="1">
    <location>
        <begin position="532"/>
        <end position="567"/>
    </location>
</feature>
<dbReference type="InterPro" id="IPR011009">
    <property type="entry name" value="Kinase-like_dom_sf"/>
</dbReference>
<name>A0A8S0XTP8_CYCAE</name>
<sequence>MSLVFIRVAKALVIDLLDDPCQSNLWNRVGVRNSGCATDVVPRCSTSFHNHDRSPHRKMEQLDLLCFYPAEKPYIVDITIHKQASVAKLLEEIHGKFKQRIPEFKVAMYDLSLYCANLPSKPLEGRAERARKWILDNLESPLDLADPLYVYFPAQPPPFAFHIVVADPELRHELSMQPQSSPLGSGYKQLTMTTSGRGFVTLQDLADNGIVEESTPHSRIVEFQDMLQTTPRYKGLDLFKYAEGHLRDLLKTSSSSPQPPAGVVPATEDLCARGRKFISVHALPHFTPLPNDSANPDPNNGTAPDGSSNARECSPQEIAHVNQVLLCDFSQTLGAGEKGHYANSKPMRRCSPLLDTAWLPTGALELGSARATNWPFHIYIETNRKLYSYLPKSDFQFSPAIFPVFLAEIQSETTMKDDRRMKLQAAALVRFANGYLKKHKTNRSFFLVTAYINRQGVLERRVFYQDEQQGKKVKYTAAKVFKLTEKREHLSFLCELYNLASWAAENTSGNDAQDEGVQRDALYDALRDEPTLPGWTSVTKPARKAPDGGFEGEGRPAQRAKTGGVGDEGETAEQLEALGYQVEPLAFEDAFGVWERLDQRRSSTIRTVYEQSDVECTNPLIAKKARKSSQELEILQHLRAQSSPPQYIVALFRHVAIGDTTYLIFPSLEPISKESLRGGRIQQPCQSLVAGVGYLHKHGVAHLDLKPDNLLYDARTRELKIIDFDIAVLVENEEQEVEGYRGTRGWTAPEVCDGRRYSAIRADRWACGRILKGFLGYTHSRCDQGLWNLARRLLAESPRDRPSLIG</sequence>
<dbReference type="Proteomes" id="UP000467700">
    <property type="component" value="Unassembled WGS sequence"/>
</dbReference>
<feature type="compositionally biased region" description="Polar residues" evidence="1">
    <location>
        <begin position="290"/>
        <end position="311"/>
    </location>
</feature>
<reference evidence="3 4" key="1">
    <citation type="submission" date="2020-01" db="EMBL/GenBank/DDBJ databases">
        <authorList>
            <person name="Gupta K D."/>
        </authorList>
    </citation>
    <scope>NUCLEOTIDE SEQUENCE [LARGE SCALE GENOMIC DNA]</scope>
</reference>
<dbReference type="PROSITE" id="PS00108">
    <property type="entry name" value="PROTEIN_KINASE_ST"/>
    <property type="match status" value="1"/>
</dbReference>
<dbReference type="Pfam" id="PF00069">
    <property type="entry name" value="Pkinase"/>
    <property type="match status" value="1"/>
</dbReference>
<accession>A0A8S0XTP8</accession>
<dbReference type="InterPro" id="IPR000719">
    <property type="entry name" value="Prot_kinase_dom"/>
</dbReference>
<feature type="region of interest" description="Disordered" evidence="1">
    <location>
        <begin position="287"/>
        <end position="312"/>
    </location>
</feature>
<proteinExistence type="predicted"/>
<gene>
    <name evidence="3" type="ORF">AAE3_LOCUS13244</name>
</gene>
<feature type="domain" description="Protein kinase" evidence="2">
    <location>
        <begin position="557"/>
        <end position="806"/>
    </location>
</feature>
<dbReference type="OrthoDB" id="3029190at2759"/>
<comment type="caution">
    <text evidence="3">The sequence shown here is derived from an EMBL/GenBank/DDBJ whole genome shotgun (WGS) entry which is preliminary data.</text>
</comment>
<dbReference type="CDD" id="cd00180">
    <property type="entry name" value="PKc"/>
    <property type="match status" value="1"/>
</dbReference>
<dbReference type="SUPFAM" id="SSF56112">
    <property type="entry name" value="Protein kinase-like (PK-like)"/>
    <property type="match status" value="1"/>
</dbReference>
<dbReference type="GO" id="GO:0004672">
    <property type="term" value="F:protein kinase activity"/>
    <property type="evidence" value="ECO:0007669"/>
    <property type="project" value="InterPro"/>
</dbReference>
<dbReference type="AlphaFoldDB" id="A0A8S0XTP8"/>
<evidence type="ECO:0000259" key="2">
    <source>
        <dbReference type="PROSITE" id="PS50011"/>
    </source>
</evidence>
<dbReference type="InterPro" id="IPR008271">
    <property type="entry name" value="Ser/Thr_kinase_AS"/>
</dbReference>
<organism evidence="3 4">
    <name type="scientific">Cyclocybe aegerita</name>
    <name type="common">Black poplar mushroom</name>
    <name type="synonym">Agrocybe aegerita</name>
    <dbReference type="NCBI Taxonomy" id="1973307"/>
    <lineage>
        <taxon>Eukaryota</taxon>
        <taxon>Fungi</taxon>
        <taxon>Dikarya</taxon>
        <taxon>Basidiomycota</taxon>
        <taxon>Agaricomycotina</taxon>
        <taxon>Agaricomycetes</taxon>
        <taxon>Agaricomycetidae</taxon>
        <taxon>Agaricales</taxon>
        <taxon>Agaricineae</taxon>
        <taxon>Bolbitiaceae</taxon>
        <taxon>Cyclocybe</taxon>
    </lineage>
</organism>